<dbReference type="EMBL" id="JAMYWD010000002">
    <property type="protein sequence ID" value="KAJ4978115.1"/>
    <property type="molecule type" value="Genomic_DNA"/>
</dbReference>
<organism evidence="2 3">
    <name type="scientific">Protea cynaroides</name>
    <dbReference type="NCBI Taxonomy" id="273540"/>
    <lineage>
        <taxon>Eukaryota</taxon>
        <taxon>Viridiplantae</taxon>
        <taxon>Streptophyta</taxon>
        <taxon>Embryophyta</taxon>
        <taxon>Tracheophyta</taxon>
        <taxon>Spermatophyta</taxon>
        <taxon>Magnoliopsida</taxon>
        <taxon>Proteales</taxon>
        <taxon>Proteaceae</taxon>
        <taxon>Protea</taxon>
    </lineage>
</organism>
<evidence type="ECO:0000256" key="1">
    <source>
        <dbReference type="SAM" id="Phobius"/>
    </source>
</evidence>
<dbReference type="Proteomes" id="UP001141806">
    <property type="component" value="Unassembled WGS sequence"/>
</dbReference>
<keyword evidence="3" id="KW-1185">Reference proteome</keyword>
<dbReference type="AlphaFoldDB" id="A0A9Q0QZS0"/>
<gene>
    <name evidence="2" type="ORF">NE237_008895</name>
</gene>
<dbReference type="PANTHER" id="PTHR33429">
    <property type="entry name" value="OS02G0708000 PROTEIN-RELATED"/>
    <property type="match status" value="1"/>
</dbReference>
<keyword evidence="1" id="KW-1133">Transmembrane helix</keyword>
<keyword evidence="1" id="KW-0472">Membrane</keyword>
<comment type="caution">
    <text evidence="2">The sequence shown here is derived from an EMBL/GenBank/DDBJ whole genome shotgun (WGS) entry which is preliminary data.</text>
</comment>
<sequence length="112" mass="12047">MLMDMFLFCVISRLDNNELPPLREAPSLVVKSSHSTQRSIETLIVVLAVITILGVVAGIFARVCGGRHFGGSGEDDIEGWVERRCSNCIDAGVPAALPPPDNTKPATEEAKK</sequence>
<evidence type="ECO:0000313" key="3">
    <source>
        <dbReference type="Proteomes" id="UP001141806"/>
    </source>
</evidence>
<dbReference type="PANTHER" id="PTHR33429:SF19">
    <property type="entry name" value="FISSION REGULATOR-LIKE PROTEIN"/>
    <property type="match status" value="1"/>
</dbReference>
<reference evidence="2" key="1">
    <citation type="journal article" date="2023" name="Plant J.">
        <title>The genome of the king protea, Protea cynaroides.</title>
        <authorList>
            <person name="Chang J."/>
            <person name="Duong T.A."/>
            <person name="Schoeman C."/>
            <person name="Ma X."/>
            <person name="Roodt D."/>
            <person name="Barker N."/>
            <person name="Li Z."/>
            <person name="Van de Peer Y."/>
            <person name="Mizrachi E."/>
        </authorList>
    </citation>
    <scope>NUCLEOTIDE SEQUENCE</scope>
    <source>
        <tissue evidence="2">Young leaves</tissue>
    </source>
</reference>
<name>A0A9Q0QZS0_9MAGN</name>
<protein>
    <recommendedName>
        <fullName evidence="4">Transmembrane protein</fullName>
    </recommendedName>
</protein>
<evidence type="ECO:0000313" key="2">
    <source>
        <dbReference type="EMBL" id="KAJ4978115.1"/>
    </source>
</evidence>
<evidence type="ECO:0008006" key="4">
    <source>
        <dbReference type="Google" id="ProtNLM"/>
    </source>
</evidence>
<feature type="transmembrane region" description="Helical" evidence="1">
    <location>
        <begin position="40"/>
        <end position="61"/>
    </location>
</feature>
<keyword evidence="1" id="KW-0812">Transmembrane</keyword>
<dbReference type="OrthoDB" id="1934079at2759"/>
<accession>A0A9Q0QZS0</accession>
<proteinExistence type="predicted"/>